<accession>A0A131ZUX4</accession>
<evidence type="ECO:0000313" key="15">
    <source>
        <dbReference type="EnsemblMetazoa" id="KAF7495784.1"/>
    </source>
</evidence>
<dbReference type="GO" id="GO:0008270">
    <property type="term" value="F:zinc ion binding"/>
    <property type="evidence" value="ECO:0007669"/>
    <property type="project" value="TreeGrafter"/>
</dbReference>
<evidence type="ECO:0000256" key="3">
    <source>
        <dbReference type="ARBA" id="ARBA00022741"/>
    </source>
</evidence>
<dbReference type="Pfam" id="PF12037">
    <property type="entry name" value="ATAD3_N"/>
    <property type="match status" value="1"/>
</dbReference>
<keyword evidence="3" id="KW-0547">Nucleotide-binding</keyword>
<dbReference type="AlphaFoldDB" id="A0A131ZUX4"/>
<feature type="domain" description="AAA+ ATPase" evidence="12">
    <location>
        <begin position="348"/>
        <end position="481"/>
    </location>
</feature>
<dbReference type="GO" id="GO:0042645">
    <property type="term" value="C:mitochondrial nucleoid"/>
    <property type="evidence" value="ECO:0007669"/>
    <property type="project" value="UniProtKB-SubCell"/>
</dbReference>
<evidence type="ECO:0000256" key="6">
    <source>
        <dbReference type="ARBA" id="ARBA00023054"/>
    </source>
</evidence>
<dbReference type="InterPro" id="IPR027417">
    <property type="entry name" value="P-loop_NTPase"/>
</dbReference>
<evidence type="ECO:0000259" key="12">
    <source>
        <dbReference type="SMART" id="SM00382"/>
    </source>
</evidence>
<dbReference type="GO" id="GO:0016887">
    <property type="term" value="F:ATP hydrolysis activity"/>
    <property type="evidence" value="ECO:0007669"/>
    <property type="project" value="InterPro"/>
</dbReference>
<evidence type="ECO:0000256" key="5">
    <source>
        <dbReference type="ARBA" id="ARBA00022840"/>
    </source>
</evidence>
<dbReference type="Proteomes" id="UP000070412">
    <property type="component" value="Unassembled WGS sequence"/>
</dbReference>
<dbReference type="OMA" id="HKSITGG"/>
<dbReference type="EMBL" id="WVUK01000045">
    <property type="protein sequence ID" value="KAF7495784.1"/>
    <property type="molecule type" value="Genomic_DNA"/>
</dbReference>
<dbReference type="GO" id="GO:0005743">
    <property type="term" value="C:mitochondrial inner membrane"/>
    <property type="evidence" value="ECO:0007669"/>
    <property type="project" value="UniProtKB-SubCell"/>
</dbReference>
<keyword evidence="16" id="KW-1185">Reference proteome</keyword>
<dbReference type="SMART" id="SM00382">
    <property type="entry name" value="AAA"/>
    <property type="match status" value="1"/>
</dbReference>
<dbReference type="GO" id="GO:0005524">
    <property type="term" value="F:ATP binding"/>
    <property type="evidence" value="ECO:0007669"/>
    <property type="project" value="UniProtKB-KW"/>
</dbReference>
<keyword evidence="6 10" id="KW-0175">Coiled coil</keyword>
<evidence type="ECO:0000313" key="17">
    <source>
        <dbReference type="Proteomes" id="UP000616769"/>
    </source>
</evidence>
<dbReference type="VEuPathDB" id="VectorBase:SSCA001681"/>
<name>A0A131ZUX4_SARSC</name>
<evidence type="ECO:0000256" key="1">
    <source>
        <dbReference type="ARBA" id="ARBA00004273"/>
    </source>
</evidence>
<dbReference type="Pfam" id="PF00004">
    <property type="entry name" value="AAA"/>
    <property type="match status" value="1"/>
</dbReference>
<reference evidence="16" key="2">
    <citation type="journal article" date="2020" name="PLoS Negl. Trop. Dis.">
        <title>High-quality nuclear genome for Sarcoptes scabiei-A critical resource for a neglected parasite.</title>
        <authorList>
            <person name="Korhonen P.K."/>
            <person name="Gasser R.B."/>
            <person name="Ma G."/>
            <person name="Wang T."/>
            <person name="Stroehlein A.J."/>
            <person name="Young N.D."/>
            <person name="Ang C.S."/>
            <person name="Fernando D.D."/>
            <person name="Lu H.C."/>
            <person name="Taylor S."/>
            <person name="Reynolds S.L."/>
            <person name="Mofiz E."/>
            <person name="Najaraj S.H."/>
            <person name="Gowda H."/>
            <person name="Madugundu A."/>
            <person name="Renuse S."/>
            <person name="Holt D."/>
            <person name="Pandey A."/>
            <person name="Papenfuss A.T."/>
            <person name="Fischer K."/>
        </authorList>
    </citation>
    <scope>NUCLEOTIDE SEQUENCE [LARGE SCALE GENOMIC DNA]</scope>
</reference>
<feature type="region of interest" description="Disordered" evidence="11">
    <location>
        <begin position="1"/>
        <end position="46"/>
    </location>
</feature>
<feature type="compositionally biased region" description="Gly residues" evidence="11">
    <location>
        <begin position="23"/>
        <end position="36"/>
    </location>
</feature>
<keyword evidence="7" id="KW-0496">Mitochondrion</keyword>
<dbReference type="PANTHER" id="PTHR23075:SF0">
    <property type="entry name" value="ATPASE FAMILY AAA DOMAIN-CONTAINING PROTEIN 3"/>
    <property type="match status" value="1"/>
</dbReference>
<dbReference type="GO" id="GO:0007005">
    <property type="term" value="P:mitochondrion organization"/>
    <property type="evidence" value="ECO:0007669"/>
    <property type="project" value="TreeGrafter"/>
</dbReference>
<sequence length="588" mass="66856">MSWLFGYTNPQNRQQSPSLPHGVPGGTPTGSGGGDQQSGTAEIRGKMHSYQFDSSALERAAKAAKELEQSRYARDAFEIVKQQELTKQLEIQKSIKEYEQMMANSAIEAKKQEQEHRRQMLQEEAKQAQLKSQYDDQLARKRFEDQLKQQNANNEEMLRRQEESVAKQEAIRRETLAKELDLRAKADAKRIEAEILGQAQVERQNRDIRLEQLKVKAQEKRATIMEAIVTSGDVFGKGFKDFISDWDKVSATIIGISLMAGGIYTAKNGIGLASRVLEARIGKPSLVRETSRFNLIDSFRHPYRTIQRLLISRKPADALRGVILEPSLEERLRDIAIATKNTRKNNGIYRNVLFYGPPGTGKTLFAKRLADHSGMDYAIMSGGDVAPMGRDGVTAIHKMFNWANTSRRGLLLFVDEADAFLRKRSSESMSEDLRSSLNAFLYRTGDQSNRFMLILASNTPEQFDWAIQDRIDELIGFNIPTLSERERLVRLYFDKYVLSPSFSRLSRFKVDNFDYDQTCSEIAKLSEGFSGREIAKLAVAWQASAYASENGILTRAMMMDKVRDAIEQHKHKIEWHAEEEKAKMSTKI</sequence>
<evidence type="ECO:0000256" key="4">
    <source>
        <dbReference type="ARBA" id="ARBA00022792"/>
    </source>
</evidence>
<keyword evidence="4" id="KW-0999">Mitochondrion inner membrane</keyword>
<dbReference type="EMBL" id="JXLN01001851">
    <property type="protein sequence ID" value="KPM02411.1"/>
    <property type="molecule type" value="Genomic_DNA"/>
</dbReference>
<gene>
    <name evidence="14" type="ORF">QR98_0008240</name>
    <name evidence="13" type="ORF">SSS_2645</name>
</gene>
<comment type="subcellular location">
    <subcellularLocation>
        <location evidence="1">Mitochondrion inner membrane</location>
    </subcellularLocation>
    <subcellularLocation>
        <location evidence="2">Mitochondrion matrix</location>
        <location evidence="2">Mitochondrion nucleoid</location>
    </subcellularLocation>
</comment>
<evidence type="ECO:0000313" key="16">
    <source>
        <dbReference type="Proteomes" id="UP000070412"/>
    </source>
</evidence>
<organism evidence="14 17">
    <name type="scientific">Sarcoptes scabiei</name>
    <name type="common">Itch mite</name>
    <name type="synonym">Acarus scabiei</name>
    <dbReference type="NCBI Taxonomy" id="52283"/>
    <lineage>
        <taxon>Eukaryota</taxon>
        <taxon>Metazoa</taxon>
        <taxon>Ecdysozoa</taxon>
        <taxon>Arthropoda</taxon>
        <taxon>Chelicerata</taxon>
        <taxon>Arachnida</taxon>
        <taxon>Acari</taxon>
        <taxon>Acariformes</taxon>
        <taxon>Sarcoptiformes</taxon>
        <taxon>Astigmata</taxon>
        <taxon>Psoroptidia</taxon>
        <taxon>Sarcoptoidea</taxon>
        <taxon>Sarcoptidae</taxon>
        <taxon>Sarcoptinae</taxon>
        <taxon>Sarcoptes</taxon>
    </lineage>
</organism>
<dbReference type="SUPFAM" id="SSF52540">
    <property type="entry name" value="P-loop containing nucleoside triphosphate hydrolases"/>
    <property type="match status" value="1"/>
</dbReference>
<proteinExistence type="predicted"/>
<evidence type="ECO:0000313" key="13">
    <source>
        <dbReference type="EMBL" id="KAF7495784.1"/>
    </source>
</evidence>
<feature type="compositionally biased region" description="Polar residues" evidence="11">
    <location>
        <begin position="8"/>
        <end position="18"/>
    </location>
</feature>
<keyword evidence="5" id="KW-0067">ATP-binding</keyword>
<reference evidence="14 17" key="1">
    <citation type="journal article" date="2015" name="Parasit. Vectors">
        <title>Draft genome of the scabies mite.</title>
        <authorList>
            <person name="Rider S.D.Jr."/>
            <person name="Morgan M.S."/>
            <person name="Arlian L.G."/>
        </authorList>
    </citation>
    <scope>NUCLEOTIDE SEQUENCE [LARGE SCALE GENOMIC DNA]</scope>
    <source>
        <strain evidence="14">Arlian Lab</strain>
    </source>
</reference>
<dbReference type="InterPro" id="IPR003959">
    <property type="entry name" value="ATPase_AAA_core"/>
</dbReference>
<keyword evidence="9" id="KW-1135">Mitochondrion nucleoid</keyword>
<protein>
    <submittedName>
        <fullName evidence="13 14">ATPase family AAA domain-containing protein 3-B</fullName>
    </submittedName>
</protein>
<evidence type="ECO:0000256" key="9">
    <source>
        <dbReference type="ARBA" id="ARBA00023271"/>
    </source>
</evidence>
<evidence type="ECO:0000256" key="11">
    <source>
        <dbReference type="SAM" id="MobiDB-lite"/>
    </source>
</evidence>
<dbReference type="InterPro" id="IPR021911">
    <property type="entry name" value="ATAD3_N"/>
</dbReference>
<feature type="coiled-coil region" evidence="10">
    <location>
        <begin position="95"/>
        <end position="164"/>
    </location>
</feature>
<dbReference type="InterPro" id="IPR003593">
    <property type="entry name" value="AAA+_ATPase"/>
</dbReference>
<dbReference type="Proteomes" id="UP000616769">
    <property type="component" value="Unassembled WGS sequence"/>
</dbReference>
<reference evidence="13" key="3">
    <citation type="submission" date="2020-01" db="EMBL/GenBank/DDBJ databases">
        <authorList>
            <person name="Korhonen P.K.K."/>
            <person name="Guangxu M.G."/>
            <person name="Wang T.W."/>
            <person name="Stroehlein A.J.S."/>
            <person name="Young N.D."/>
            <person name="Ang C.-S.A."/>
            <person name="Fernando D.W.F."/>
            <person name="Lu H.L."/>
            <person name="Taylor S.T."/>
            <person name="Ehtesham M.E.M."/>
            <person name="Najaraj S.H.N."/>
            <person name="Harsha G.H.G."/>
            <person name="Madugundu A.M."/>
            <person name="Renuse S.R."/>
            <person name="Holt D.H."/>
            <person name="Pandey A.P."/>
            <person name="Papenfuss A.P."/>
            <person name="Gasser R.B.G."/>
            <person name="Fischer K.F."/>
        </authorList>
    </citation>
    <scope>NUCLEOTIDE SEQUENCE</scope>
    <source>
        <strain evidence="13">SSS_KF_BRIS2020</strain>
    </source>
</reference>
<evidence type="ECO:0000256" key="2">
    <source>
        <dbReference type="ARBA" id="ARBA00004436"/>
    </source>
</evidence>
<evidence type="ECO:0000256" key="7">
    <source>
        <dbReference type="ARBA" id="ARBA00023128"/>
    </source>
</evidence>
<evidence type="ECO:0000256" key="8">
    <source>
        <dbReference type="ARBA" id="ARBA00023136"/>
    </source>
</evidence>
<dbReference type="FunFam" id="3.40.50.300:FF:000470">
    <property type="entry name" value="ATPase family, AAA domain containing 3A"/>
    <property type="match status" value="1"/>
</dbReference>
<dbReference type="PANTHER" id="PTHR23075">
    <property type="entry name" value="PUTATIVE ATP-ASE"/>
    <property type="match status" value="1"/>
</dbReference>
<dbReference type="CDD" id="cd19512">
    <property type="entry name" value="RecA-like_ATAD3-like"/>
    <property type="match status" value="1"/>
</dbReference>
<reference evidence="15" key="4">
    <citation type="submission" date="2022-06" db="UniProtKB">
        <authorList>
            <consortium name="EnsemblMetazoa"/>
        </authorList>
    </citation>
    <scope>IDENTIFICATION</scope>
</reference>
<dbReference type="OrthoDB" id="199596at2759"/>
<evidence type="ECO:0000313" key="14">
    <source>
        <dbReference type="EMBL" id="KPM02411.1"/>
    </source>
</evidence>
<dbReference type="EnsemblMetazoa" id="SSS_2645s_mrna">
    <property type="protein sequence ID" value="KAF7495784.1"/>
    <property type="gene ID" value="SSS_2645"/>
</dbReference>
<dbReference type="Gene3D" id="3.40.50.300">
    <property type="entry name" value="P-loop containing nucleotide triphosphate hydrolases"/>
    <property type="match status" value="1"/>
</dbReference>
<evidence type="ECO:0000256" key="10">
    <source>
        <dbReference type="SAM" id="Coils"/>
    </source>
</evidence>
<keyword evidence="8" id="KW-0472">Membrane</keyword>